<keyword evidence="2" id="KW-1185">Reference proteome</keyword>
<dbReference type="EMBL" id="CM041553">
    <property type="protein sequence ID" value="KAI3353031.1"/>
    <property type="molecule type" value="Genomic_DNA"/>
</dbReference>
<protein>
    <submittedName>
        <fullName evidence="1">Uncharacterized protein</fullName>
    </submittedName>
</protein>
<comment type="caution">
    <text evidence="1">The sequence shown here is derived from an EMBL/GenBank/DDBJ whole genome shotgun (WGS) entry which is preliminary data.</text>
</comment>
<name>A0ACB8VC48_9TELE</name>
<accession>A0ACB8VC48</accession>
<gene>
    <name evidence="1" type="ORF">L3Q82_019604</name>
</gene>
<evidence type="ECO:0000313" key="1">
    <source>
        <dbReference type="EMBL" id="KAI3353031.1"/>
    </source>
</evidence>
<evidence type="ECO:0000313" key="2">
    <source>
        <dbReference type="Proteomes" id="UP000831701"/>
    </source>
</evidence>
<proteinExistence type="predicted"/>
<dbReference type="Proteomes" id="UP000831701">
    <property type="component" value="Chromosome 23"/>
</dbReference>
<sequence>MKKTVTWKQRSARVYVATAGCCEFLASSVSFLGFIVSENQVKMDPEKVQVPLSYRSQNTKPDALSCLYDPELAAKEPRNLNPSYHLTMW</sequence>
<organism evidence="1 2">
    <name type="scientific">Scortum barcoo</name>
    <name type="common">barcoo grunter</name>
    <dbReference type="NCBI Taxonomy" id="214431"/>
    <lineage>
        <taxon>Eukaryota</taxon>
        <taxon>Metazoa</taxon>
        <taxon>Chordata</taxon>
        <taxon>Craniata</taxon>
        <taxon>Vertebrata</taxon>
        <taxon>Euteleostomi</taxon>
        <taxon>Actinopterygii</taxon>
        <taxon>Neopterygii</taxon>
        <taxon>Teleostei</taxon>
        <taxon>Neoteleostei</taxon>
        <taxon>Acanthomorphata</taxon>
        <taxon>Eupercaria</taxon>
        <taxon>Centrarchiformes</taxon>
        <taxon>Terapontoidei</taxon>
        <taxon>Terapontidae</taxon>
        <taxon>Scortum</taxon>
    </lineage>
</organism>
<reference evidence="1" key="1">
    <citation type="submission" date="2022-04" db="EMBL/GenBank/DDBJ databases">
        <title>Jade perch genome.</title>
        <authorList>
            <person name="Chao B."/>
        </authorList>
    </citation>
    <scope>NUCLEOTIDE SEQUENCE</scope>
    <source>
        <strain evidence="1">CB-2022</strain>
    </source>
</reference>